<feature type="region of interest" description="Disordered" evidence="1">
    <location>
        <begin position="90"/>
        <end position="333"/>
    </location>
</feature>
<dbReference type="EMBL" id="MN740595">
    <property type="protein sequence ID" value="QHS78209.1"/>
    <property type="molecule type" value="Genomic_DNA"/>
</dbReference>
<protein>
    <submittedName>
        <fullName evidence="2">Uncharacterized protein</fullName>
    </submittedName>
</protein>
<accession>A0A6C0AEN5</accession>
<proteinExistence type="predicted"/>
<name>A0A6C0AEN5_9ZZZZ</name>
<feature type="compositionally biased region" description="Low complexity" evidence="1">
    <location>
        <begin position="128"/>
        <end position="141"/>
    </location>
</feature>
<sequence>MADIQLFKEINNLDVDKFSKFITNIKNNKNAIYENNGQSLEYIGDNTMRYNSVTNWNNNGVTIYKQKFLQVSFDDEEFKNIVKSLKKLLKDTKSRSPGRSAITNGNSRTSSPSRNTRTASSMNGNLRTSSPSKKSKTPPSTNGNSRTASPSSSLNGNSKTPPSAKSNSRTASKSLNGNSNTPPSMNGTSRTSSPNRSLNGSSKTPSSINENTRTASPSRSLNGSSKTAPSMNGNTRTASPSRSLNGNSRTASSKDNILTKDYSSSRSQNNLRSQDTYSPSRRGSSSNYFTNSDSTYRGDNMPNNDFSSRNSSDVYPSSRNSYLNIDNDSMRNY</sequence>
<dbReference type="AlphaFoldDB" id="A0A6C0AEN5"/>
<evidence type="ECO:0000256" key="1">
    <source>
        <dbReference type="SAM" id="MobiDB-lite"/>
    </source>
</evidence>
<organism evidence="2">
    <name type="scientific">viral metagenome</name>
    <dbReference type="NCBI Taxonomy" id="1070528"/>
    <lineage>
        <taxon>unclassified sequences</taxon>
        <taxon>metagenomes</taxon>
        <taxon>organismal metagenomes</taxon>
    </lineage>
</organism>
<evidence type="ECO:0000313" key="2">
    <source>
        <dbReference type="EMBL" id="QHS78209.1"/>
    </source>
</evidence>
<feature type="compositionally biased region" description="Polar residues" evidence="1">
    <location>
        <begin position="142"/>
        <end position="256"/>
    </location>
</feature>
<feature type="compositionally biased region" description="Low complexity" evidence="1">
    <location>
        <begin position="103"/>
        <end position="121"/>
    </location>
</feature>
<feature type="compositionally biased region" description="Low complexity" evidence="1">
    <location>
        <begin position="264"/>
        <end position="274"/>
    </location>
</feature>
<reference evidence="2" key="1">
    <citation type="journal article" date="2020" name="Nature">
        <title>Giant virus diversity and host interactions through global metagenomics.</title>
        <authorList>
            <person name="Schulz F."/>
            <person name="Roux S."/>
            <person name="Paez-Espino D."/>
            <person name="Jungbluth S."/>
            <person name="Walsh D.A."/>
            <person name="Denef V.J."/>
            <person name="McMahon K.D."/>
            <person name="Konstantinidis K.T."/>
            <person name="Eloe-Fadrosh E.A."/>
            <person name="Kyrpides N.C."/>
            <person name="Woyke T."/>
        </authorList>
    </citation>
    <scope>NUCLEOTIDE SEQUENCE</scope>
    <source>
        <strain evidence="2">GVMAG-S-1021933-23</strain>
    </source>
</reference>
<feature type="compositionally biased region" description="Polar residues" evidence="1">
    <location>
        <begin position="275"/>
        <end position="333"/>
    </location>
</feature>